<gene>
    <name evidence="3" type="ORF">I8J29_17480</name>
</gene>
<reference evidence="3 4" key="1">
    <citation type="submission" date="2021-03" db="EMBL/GenBank/DDBJ databases">
        <title>Paenibacillus artemisicola MWE-103 whole genome sequence.</title>
        <authorList>
            <person name="Ham Y.J."/>
        </authorList>
    </citation>
    <scope>NUCLEOTIDE SEQUENCE [LARGE SCALE GENOMIC DNA]</scope>
    <source>
        <strain evidence="3 4">MWE-103</strain>
    </source>
</reference>
<name>A0ABS3WCH3_9BACL</name>
<dbReference type="SUPFAM" id="SSF56112">
    <property type="entry name" value="Protein kinase-like (PK-like)"/>
    <property type="match status" value="1"/>
</dbReference>
<sequence>MTEARAAASGADAYFAAVAGRYPLAGPLRIAKEESGMNNTTRMVYAANDRYVLRVYDNHRDRAIVRIEHGLLAALQHAGLSFRVPSPVAGRDGSTIAEAPDGKLAALFGYIAGSRPTPDNPAHAAGLGRAAGELTRAFAACGPQAGLEPAYKPYYDFEATHAAADEATLTALCRRSPALAERAEAVASLHALRTRLTALIDRVKRLPHQWIHGDIVFSNALAEGDAIVGLLDFEFCAVDVRAMELAVVLAEFPCGDEERAVRRMELFCAGYGEKLPLEPEEIALLPDLMQLRLIDVWLHFAVRLAEGLDPEQVWLREIERVSFACGWIERRRERLLALFRNALARKASV</sequence>
<dbReference type="InterPro" id="IPR002575">
    <property type="entry name" value="Aminoglycoside_PTrfase"/>
</dbReference>
<dbReference type="InterPro" id="IPR050249">
    <property type="entry name" value="Pseudomonas-type_ThrB"/>
</dbReference>
<dbReference type="Gene3D" id="3.30.200.20">
    <property type="entry name" value="Phosphorylase Kinase, domain 1"/>
    <property type="match status" value="1"/>
</dbReference>
<proteinExistence type="inferred from homology"/>
<dbReference type="PANTHER" id="PTHR21064:SF6">
    <property type="entry name" value="AMINOGLYCOSIDE PHOSPHOTRANSFERASE DOMAIN-CONTAINING PROTEIN"/>
    <property type="match status" value="1"/>
</dbReference>
<dbReference type="InterPro" id="IPR011009">
    <property type="entry name" value="Kinase-like_dom_sf"/>
</dbReference>
<comment type="similarity">
    <text evidence="1">Belongs to the pseudomonas-type ThrB family.</text>
</comment>
<dbReference type="PANTHER" id="PTHR21064">
    <property type="entry name" value="AMINOGLYCOSIDE PHOSPHOTRANSFERASE DOMAIN-CONTAINING PROTEIN-RELATED"/>
    <property type="match status" value="1"/>
</dbReference>
<dbReference type="Proteomes" id="UP000670947">
    <property type="component" value="Unassembled WGS sequence"/>
</dbReference>
<evidence type="ECO:0000259" key="2">
    <source>
        <dbReference type="Pfam" id="PF01636"/>
    </source>
</evidence>
<keyword evidence="4" id="KW-1185">Reference proteome</keyword>
<dbReference type="EMBL" id="JAGGDJ010000014">
    <property type="protein sequence ID" value="MBO7746003.1"/>
    <property type="molecule type" value="Genomic_DNA"/>
</dbReference>
<evidence type="ECO:0000313" key="3">
    <source>
        <dbReference type="EMBL" id="MBO7746003.1"/>
    </source>
</evidence>
<evidence type="ECO:0000256" key="1">
    <source>
        <dbReference type="ARBA" id="ARBA00038240"/>
    </source>
</evidence>
<protein>
    <submittedName>
        <fullName evidence="3">Phosphotransferase</fullName>
    </submittedName>
</protein>
<accession>A0ABS3WCH3</accession>
<comment type="caution">
    <text evidence="3">The sequence shown here is derived from an EMBL/GenBank/DDBJ whole genome shotgun (WGS) entry which is preliminary data.</text>
</comment>
<evidence type="ECO:0000313" key="4">
    <source>
        <dbReference type="Proteomes" id="UP000670947"/>
    </source>
</evidence>
<organism evidence="3 4">
    <name type="scientific">Paenibacillus artemisiicola</name>
    <dbReference type="NCBI Taxonomy" id="1172618"/>
    <lineage>
        <taxon>Bacteria</taxon>
        <taxon>Bacillati</taxon>
        <taxon>Bacillota</taxon>
        <taxon>Bacilli</taxon>
        <taxon>Bacillales</taxon>
        <taxon>Paenibacillaceae</taxon>
        <taxon>Paenibacillus</taxon>
    </lineage>
</organism>
<dbReference type="RefSeq" id="WP_208848817.1">
    <property type="nucleotide sequence ID" value="NZ_JAGGDJ010000014.1"/>
</dbReference>
<feature type="domain" description="Aminoglycoside phosphotransferase" evidence="2">
    <location>
        <begin position="35"/>
        <end position="254"/>
    </location>
</feature>
<dbReference type="Gene3D" id="3.90.1200.10">
    <property type="match status" value="1"/>
</dbReference>
<dbReference type="Pfam" id="PF01636">
    <property type="entry name" value="APH"/>
    <property type="match status" value="1"/>
</dbReference>